<evidence type="ECO:0000256" key="1">
    <source>
        <dbReference type="ARBA" id="ARBA00009242"/>
    </source>
</evidence>
<comment type="subunit">
    <text evidence="2">Homodimer.</text>
</comment>
<dbReference type="CDD" id="cd20298">
    <property type="entry name" value="cupin_UAH"/>
    <property type="match status" value="1"/>
</dbReference>
<dbReference type="SUPFAM" id="SSF51182">
    <property type="entry name" value="RmlC-like cupins"/>
    <property type="match status" value="1"/>
</dbReference>
<proteinExistence type="inferred from homology"/>
<keyword evidence="9" id="KW-1185">Reference proteome</keyword>
<dbReference type="EMBL" id="KN831772">
    <property type="protein sequence ID" value="KIM45234.1"/>
    <property type="molecule type" value="Genomic_DNA"/>
</dbReference>
<gene>
    <name evidence="8" type="ORF">M413DRAFT_441917</name>
</gene>
<dbReference type="Gene3D" id="2.60.120.260">
    <property type="entry name" value="Galactose-binding domain-like"/>
    <property type="match status" value="2"/>
</dbReference>
<accession>A0A0C3CM92</accession>
<protein>
    <recommendedName>
        <fullName evidence="7">Allantoicase domain-containing protein</fullName>
    </recommendedName>
</protein>
<dbReference type="InterPro" id="IPR015908">
    <property type="entry name" value="Allantoicase_dom"/>
</dbReference>
<dbReference type="HOGENOM" id="CLU_018495_0_0_1"/>
<comment type="similarity">
    <text evidence="1">Belongs to the allantoicase family.</text>
</comment>
<dbReference type="AlphaFoldDB" id="A0A0C3CM92"/>
<reference evidence="8 9" key="1">
    <citation type="submission" date="2014-04" db="EMBL/GenBank/DDBJ databases">
        <authorList>
            <consortium name="DOE Joint Genome Institute"/>
            <person name="Kuo A."/>
            <person name="Gay G."/>
            <person name="Dore J."/>
            <person name="Kohler A."/>
            <person name="Nagy L.G."/>
            <person name="Floudas D."/>
            <person name="Copeland A."/>
            <person name="Barry K.W."/>
            <person name="Cichocki N."/>
            <person name="Veneault-Fourrey C."/>
            <person name="LaButti K."/>
            <person name="Lindquist E.A."/>
            <person name="Lipzen A."/>
            <person name="Lundell T."/>
            <person name="Morin E."/>
            <person name="Murat C."/>
            <person name="Sun H."/>
            <person name="Tunlid A."/>
            <person name="Henrissat B."/>
            <person name="Grigoriev I.V."/>
            <person name="Hibbett D.S."/>
            <person name="Martin F."/>
            <person name="Nordberg H.P."/>
            <person name="Cantor M.N."/>
            <person name="Hua S.X."/>
        </authorList>
    </citation>
    <scope>NUCLEOTIDE SEQUENCE [LARGE SCALE GENOMIC DNA]</scope>
    <source>
        <strain evidence="9">h7</strain>
    </source>
</reference>
<dbReference type="PANTHER" id="PTHR12045">
    <property type="entry name" value="ALLANTOICASE"/>
    <property type="match status" value="1"/>
</dbReference>
<evidence type="ECO:0000256" key="4">
    <source>
        <dbReference type="ARBA" id="ARBA00022801"/>
    </source>
</evidence>
<feature type="domain" description="Allantoicase" evidence="7">
    <location>
        <begin position="193"/>
        <end position="337"/>
    </location>
</feature>
<sequence>MPVQKIALEHFKDHFSGLTELSSVALGGRIVAVSDEFFAEAFHLLLVEPAPSMKGQFGPNGALFSGWETRRHNATYDWCIIQLGTTGTLHGLDVDTASFNGNEAPAVSVYALHDADQKDPQQDDSRWSEILPRTDLGPDSRHLFKIDSTPSFNYVKIHMYPDGGIARFRVYGEVIPVHPSTQTPFDLAHVFAGGRVVRVSDQHFGVGSNLILPGRGKNMGDGWETKRSRTKGHTDWVIIQLGAPAELSDVELDTNHFLGNFPESCEIHALCSTQDFDWTSSVPEETDWTLVLPRTKLGANQQHYFELDNVENQIYTHVKVTIFPDGGLKRIRITGRKMEPDALSVKTNVEHVPAPSVLPTFDHQPEVARIPVVPLTSEEFAPFGQVIQAYNEISNAKGIKTTPANAGTATKFHKLSLLASSYTPEAGATTGISVYRCKPLDDVTDGVTVLKTLERHPFTSQAFIPMGRGHGDGLREPGDKHLVVVAHNGTDDRPDMKSLKAFLATSAQGISYNKGVWHQPMTVLGKTLDLACVETQIGDGSALDCEILDLDSGSTYILELGL</sequence>
<dbReference type="SUPFAM" id="SSF49785">
    <property type="entry name" value="Galactose-binding domain-like"/>
    <property type="match status" value="2"/>
</dbReference>
<dbReference type="OrthoDB" id="10266039at2759"/>
<dbReference type="GO" id="GO:0000256">
    <property type="term" value="P:allantoin catabolic process"/>
    <property type="evidence" value="ECO:0007669"/>
    <property type="project" value="InterPro"/>
</dbReference>
<dbReference type="InterPro" id="IPR024060">
    <property type="entry name" value="Ureidoglycolate_lyase_dom_sf"/>
</dbReference>
<dbReference type="InterPro" id="IPR005164">
    <property type="entry name" value="Allantoicase"/>
</dbReference>
<evidence type="ECO:0000259" key="7">
    <source>
        <dbReference type="Pfam" id="PF03561"/>
    </source>
</evidence>
<evidence type="ECO:0000313" key="8">
    <source>
        <dbReference type="EMBL" id="KIM45234.1"/>
    </source>
</evidence>
<dbReference type="NCBIfam" id="TIGR02961">
    <property type="entry name" value="allantoicase"/>
    <property type="match status" value="1"/>
</dbReference>
<dbReference type="GO" id="GO:0050385">
    <property type="term" value="F:ureidoglycolate lyase activity"/>
    <property type="evidence" value="ECO:0007669"/>
    <property type="project" value="UniProtKB-EC"/>
</dbReference>
<dbReference type="InterPro" id="IPR011051">
    <property type="entry name" value="RmlC_Cupin_sf"/>
</dbReference>
<dbReference type="InterPro" id="IPR047233">
    <property type="entry name" value="UAH_cupin"/>
</dbReference>
<dbReference type="InterPro" id="IPR007247">
    <property type="entry name" value="Ureidogly_lyase"/>
</dbReference>
<name>A0A0C3CM92_HEBCY</name>
<evidence type="ECO:0000256" key="6">
    <source>
        <dbReference type="ARBA" id="ARBA00047684"/>
    </source>
</evidence>
<dbReference type="Pfam" id="PF04115">
    <property type="entry name" value="Ureidogly_lyase"/>
    <property type="match status" value="1"/>
</dbReference>
<evidence type="ECO:0000256" key="2">
    <source>
        <dbReference type="ARBA" id="ARBA00011738"/>
    </source>
</evidence>
<reference evidence="9" key="2">
    <citation type="submission" date="2015-01" db="EMBL/GenBank/DDBJ databases">
        <title>Evolutionary Origins and Diversification of the Mycorrhizal Mutualists.</title>
        <authorList>
            <consortium name="DOE Joint Genome Institute"/>
            <consortium name="Mycorrhizal Genomics Consortium"/>
            <person name="Kohler A."/>
            <person name="Kuo A."/>
            <person name="Nagy L.G."/>
            <person name="Floudas D."/>
            <person name="Copeland A."/>
            <person name="Barry K.W."/>
            <person name="Cichocki N."/>
            <person name="Veneault-Fourrey C."/>
            <person name="LaButti K."/>
            <person name="Lindquist E.A."/>
            <person name="Lipzen A."/>
            <person name="Lundell T."/>
            <person name="Morin E."/>
            <person name="Murat C."/>
            <person name="Riley R."/>
            <person name="Ohm R."/>
            <person name="Sun H."/>
            <person name="Tunlid A."/>
            <person name="Henrissat B."/>
            <person name="Grigoriev I.V."/>
            <person name="Hibbett D.S."/>
            <person name="Martin F."/>
        </authorList>
    </citation>
    <scope>NUCLEOTIDE SEQUENCE [LARGE SCALE GENOMIC DNA]</scope>
    <source>
        <strain evidence="9">h7</strain>
    </source>
</reference>
<dbReference type="FunFam" id="2.60.120.260:FF:000059">
    <property type="entry name" value="Probable allantoicase"/>
    <property type="match status" value="1"/>
</dbReference>
<dbReference type="GO" id="GO:0004848">
    <property type="term" value="F:ureidoglycolate hydrolase activity"/>
    <property type="evidence" value="ECO:0007669"/>
    <property type="project" value="InterPro"/>
</dbReference>
<dbReference type="InterPro" id="IPR008979">
    <property type="entry name" value="Galactose-bd-like_sf"/>
</dbReference>
<dbReference type="Proteomes" id="UP000053424">
    <property type="component" value="Unassembled WGS sequence"/>
</dbReference>
<keyword evidence="5" id="KW-0456">Lyase</keyword>
<keyword evidence="3" id="KW-0659">Purine metabolism</keyword>
<evidence type="ECO:0000256" key="3">
    <source>
        <dbReference type="ARBA" id="ARBA00022631"/>
    </source>
</evidence>
<organism evidence="8 9">
    <name type="scientific">Hebeloma cylindrosporum</name>
    <dbReference type="NCBI Taxonomy" id="76867"/>
    <lineage>
        <taxon>Eukaryota</taxon>
        <taxon>Fungi</taxon>
        <taxon>Dikarya</taxon>
        <taxon>Basidiomycota</taxon>
        <taxon>Agaricomycotina</taxon>
        <taxon>Agaricomycetes</taxon>
        <taxon>Agaricomycetidae</taxon>
        <taxon>Agaricales</taxon>
        <taxon>Agaricineae</taxon>
        <taxon>Hymenogastraceae</taxon>
        <taxon>Hebeloma</taxon>
    </lineage>
</organism>
<dbReference type="GO" id="GO:0004037">
    <property type="term" value="F:allantoicase activity"/>
    <property type="evidence" value="ECO:0007669"/>
    <property type="project" value="InterPro"/>
</dbReference>
<dbReference type="STRING" id="686832.A0A0C3CM92"/>
<keyword evidence="4" id="KW-0378">Hydrolase</keyword>
<dbReference type="PANTHER" id="PTHR12045:SF3">
    <property type="entry name" value="INACTIVE ALLANTOICASE-RELATED"/>
    <property type="match status" value="1"/>
</dbReference>
<dbReference type="GO" id="GO:0006144">
    <property type="term" value="P:purine nucleobase metabolic process"/>
    <property type="evidence" value="ECO:0007669"/>
    <property type="project" value="UniProtKB-KW"/>
</dbReference>
<dbReference type="Gene3D" id="2.60.120.480">
    <property type="entry name" value="Ureidoglycolate hydrolase"/>
    <property type="match status" value="1"/>
</dbReference>
<dbReference type="Pfam" id="PF03561">
    <property type="entry name" value="Allantoicase"/>
    <property type="match status" value="2"/>
</dbReference>
<evidence type="ECO:0000313" key="9">
    <source>
        <dbReference type="Proteomes" id="UP000053424"/>
    </source>
</evidence>
<feature type="domain" description="Allantoicase" evidence="7">
    <location>
        <begin position="27"/>
        <end position="174"/>
    </location>
</feature>
<dbReference type="HAMAP" id="MF_00813">
    <property type="entry name" value="Allantoicase"/>
    <property type="match status" value="1"/>
</dbReference>
<evidence type="ECO:0000256" key="5">
    <source>
        <dbReference type="ARBA" id="ARBA00023239"/>
    </source>
</evidence>
<comment type="catalytic activity">
    <reaction evidence="6">
        <text>(S)-ureidoglycolate = urea + glyoxylate</text>
        <dbReference type="Rhea" id="RHEA:11304"/>
        <dbReference type="ChEBI" id="CHEBI:16199"/>
        <dbReference type="ChEBI" id="CHEBI:36655"/>
        <dbReference type="ChEBI" id="CHEBI:57296"/>
        <dbReference type="EC" id="4.3.2.3"/>
    </reaction>
</comment>